<dbReference type="GO" id="GO:0032049">
    <property type="term" value="P:cardiolipin biosynthetic process"/>
    <property type="evidence" value="ECO:0007669"/>
    <property type="project" value="InterPro"/>
</dbReference>
<dbReference type="GO" id="GO:0005743">
    <property type="term" value="C:mitochondrial inner membrane"/>
    <property type="evidence" value="ECO:0007669"/>
    <property type="project" value="UniProtKB-SubCell"/>
</dbReference>
<dbReference type="GO" id="GO:0004605">
    <property type="term" value="F:phosphatidate cytidylyltransferase activity"/>
    <property type="evidence" value="ECO:0007669"/>
    <property type="project" value="UniProtKB-EC"/>
</dbReference>
<name>A0A9W4TZ87_9ASCO</name>
<keyword evidence="10" id="KW-0548">Nucleotidyltransferase</keyword>
<organism evidence="19 20">
    <name type="scientific">Candida verbasci</name>
    <dbReference type="NCBI Taxonomy" id="1227364"/>
    <lineage>
        <taxon>Eukaryota</taxon>
        <taxon>Fungi</taxon>
        <taxon>Dikarya</taxon>
        <taxon>Ascomycota</taxon>
        <taxon>Saccharomycotina</taxon>
        <taxon>Pichiomycetes</taxon>
        <taxon>Debaryomycetaceae</taxon>
        <taxon>Candida/Lodderomyces clade</taxon>
        <taxon>Candida</taxon>
    </lineage>
</organism>
<evidence type="ECO:0000256" key="14">
    <source>
        <dbReference type="ARBA" id="ARBA00023128"/>
    </source>
</evidence>
<dbReference type="Pfam" id="PF09139">
    <property type="entry name" value="Tam41_Mmp37"/>
    <property type="match status" value="1"/>
</dbReference>
<dbReference type="Proteomes" id="UP001152885">
    <property type="component" value="Unassembled WGS sequence"/>
</dbReference>
<dbReference type="PANTHER" id="PTHR13619">
    <property type="entry name" value="PHOSPHATIDATE CYTIDYLYLTRANSFERASE, MITOCHONDRIAL"/>
    <property type="match status" value="1"/>
</dbReference>
<dbReference type="EC" id="2.7.7.41" evidence="6"/>
<keyword evidence="20" id="KW-1185">Reference proteome</keyword>
<keyword evidence="9" id="KW-0808">Transferase</keyword>
<keyword evidence="14" id="KW-0496">Mitochondrion</keyword>
<keyword evidence="13" id="KW-0443">Lipid metabolism</keyword>
<comment type="similarity">
    <text evidence="5">Belongs to the TAM41 family.</text>
</comment>
<protein>
    <recommendedName>
        <fullName evidence="7">Phosphatidate cytidylyltransferase, mitochondrial</fullName>
        <ecNumber evidence="6">2.7.7.41</ecNumber>
    </recommendedName>
    <alternativeName>
        <fullName evidence="18">CDP-diacylglycerol synthase</fullName>
    </alternativeName>
</protein>
<accession>A0A9W4TZ87</accession>
<dbReference type="EMBL" id="CANTUO010000005">
    <property type="protein sequence ID" value="CAI5759907.1"/>
    <property type="molecule type" value="Genomic_DNA"/>
</dbReference>
<comment type="subcellular location">
    <subcellularLocation>
        <location evidence="2">Mitochondrion inner membrane</location>
        <topology evidence="2">Peripheral membrane protein</topology>
        <orientation evidence="2">Matrix side</orientation>
    </subcellularLocation>
</comment>
<keyword evidence="17" id="KW-1208">Phospholipid metabolism</keyword>
<evidence type="ECO:0000256" key="5">
    <source>
        <dbReference type="ARBA" id="ARBA00005458"/>
    </source>
</evidence>
<dbReference type="PANTHER" id="PTHR13619:SF0">
    <property type="entry name" value="PHOSPHATIDATE CYTIDYLYLTRANSFERASE, MITOCHONDRIAL"/>
    <property type="match status" value="1"/>
</dbReference>
<sequence length="418" mass="48739">MKTECLSTTLQIHRFTFSHRTLCLYSKRFSFHKFISIKSLIIKSNKLLCRQYSTSNTPYSDKYYQPIISEGASGFIKLNIPKDFVANNQLLVQDDDEIIDQDNLIDIVNSIDASIEVSIGYGSGILAQNGYKENSNEEKQLDFINLVPDCHQFHKKNLNQNLRHYSIKSLRIVNIIQGREGIYFNPFVSINKKLVKYGIISTESALMDLSEWNSFYFAGRLQKPVNFIIDKNPMVKFMNQYNLKNAMAIAIFLIKSNEFSEKELYEQITKLSYLGDFRMYVGGENPNKVKNIVSKQFEQFKKLYEPIINYFIHRNYLIIVNNDPVNRLFKKNLQIPQKIKLISCLPLQFRTQLYKKFQDKSLKEIVKHEKLADHITSLISRIIIISSIKQGIRGIFSAGLFKSIKYALAKQLKFWNHK</sequence>
<evidence type="ECO:0000256" key="10">
    <source>
        <dbReference type="ARBA" id="ARBA00022695"/>
    </source>
</evidence>
<keyword evidence="8" id="KW-0444">Lipid biosynthesis</keyword>
<evidence type="ECO:0000256" key="7">
    <source>
        <dbReference type="ARBA" id="ARBA00018337"/>
    </source>
</evidence>
<evidence type="ECO:0000256" key="11">
    <source>
        <dbReference type="ARBA" id="ARBA00022792"/>
    </source>
</evidence>
<proteinExistence type="inferred from homology"/>
<evidence type="ECO:0000313" key="20">
    <source>
        <dbReference type="Proteomes" id="UP001152885"/>
    </source>
</evidence>
<gene>
    <name evidence="19" type="ORF">CANVERA_P4419</name>
</gene>
<dbReference type="GO" id="GO:0016024">
    <property type="term" value="P:CDP-diacylglycerol biosynthetic process"/>
    <property type="evidence" value="ECO:0007669"/>
    <property type="project" value="TreeGrafter"/>
</dbReference>
<dbReference type="OrthoDB" id="341477at2759"/>
<evidence type="ECO:0000256" key="12">
    <source>
        <dbReference type="ARBA" id="ARBA00022842"/>
    </source>
</evidence>
<comment type="caution">
    <text evidence="19">The sequence shown here is derived from an EMBL/GenBank/DDBJ whole genome shotgun (WGS) entry which is preliminary data.</text>
</comment>
<keyword evidence="11" id="KW-0999">Mitochondrion inner membrane</keyword>
<evidence type="ECO:0000256" key="16">
    <source>
        <dbReference type="ARBA" id="ARBA00023209"/>
    </source>
</evidence>
<comment type="cofactor">
    <cofactor evidence="1">
        <name>Mg(2+)</name>
        <dbReference type="ChEBI" id="CHEBI:18420"/>
    </cofactor>
</comment>
<evidence type="ECO:0000256" key="6">
    <source>
        <dbReference type="ARBA" id="ARBA00012487"/>
    </source>
</evidence>
<dbReference type="InterPro" id="IPR015222">
    <property type="entry name" value="Tam41"/>
</dbReference>
<dbReference type="PIRSF" id="PIRSF028840">
    <property type="entry name" value="Mmp37"/>
    <property type="match status" value="1"/>
</dbReference>
<evidence type="ECO:0000256" key="9">
    <source>
        <dbReference type="ARBA" id="ARBA00022679"/>
    </source>
</evidence>
<evidence type="ECO:0000256" key="13">
    <source>
        <dbReference type="ARBA" id="ARBA00023098"/>
    </source>
</evidence>
<comment type="pathway">
    <text evidence="4">Lipid metabolism.</text>
</comment>
<evidence type="ECO:0000256" key="18">
    <source>
        <dbReference type="ARBA" id="ARBA00029893"/>
    </source>
</evidence>
<evidence type="ECO:0000256" key="3">
    <source>
        <dbReference type="ARBA" id="ARBA00005119"/>
    </source>
</evidence>
<keyword evidence="12" id="KW-0460">Magnesium</keyword>
<evidence type="ECO:0000256" key="1">
    <source>
        <dbReference type="ARBA" id="ARBA00001946"/>
    </source>
</evidence>
<dbReference type="AlphaFoldDB" id="A0A9W4TZ87"/>
<evidence type="ECO:0000256" key="8">
    <source>
        <dbReference type="ARBA" id="ARBA00022516"/>
    </source>
</evidence>
<evidence type="ECO:0000313" key="19">
    <source>
        <dbReference type="EMBL" id="CAI5759907.1"/>
    </source>
</evidence>
<evidence type="ECO:0000256" key="17">
    <source>
        <dbReference type="ARBA" id="ARBA00023264"/>
    </source>
</evidence>
<evidence type="ECO:0000256" key="2">
    <source>
        <dbReference type="ARBA" id="ARBA00004443"/>
    </source>
</evidence>
<keyword evidence="16" id="KW-0594">Phospholipid biosynthesis</keyword>
<keyword evidence="15" id="KW-0472">Membrane</keyword>
<evidence type="ECO:0000256" key="15">
    <source>
        <dbReference type="ARBA" id="ARBA00023136"/>
    </source>
</evidence>
<evidence type="ECO:0000256" key="4">
    <source>
        <dbReference type="ARBA" id="ARBA00005189"/>
    </source>
</evidence>
<reference evidence="19" key="1">
    <citation type="submission" date="2022-12" db="EMBL/GenBank/DDBJ databases">
        <authorList>
            <person name="Brejova B."/>
        </authorList>
    </citation>
    <scope>NUCLEOTIDE SEQUENCE</scope>
</reference>
<comment type="pathway">
    <text evidence="3">Phospholipid metabolism; CDP-diacylglycerol biosynthesis; CDP-diacylglycerol from sn-glycerol 3-phosphate: step 3/3.</text>
</comment>